<sequence>MLNKINIILTLICLFWNAQRAFPLVEIESTTLDSTLKINDTKASADSIIRVEYFVDSVNIGQKHKNKIEITNYQVKDSNYVVINFYSLLENRLWRLKQTFNFEKDGLTSCDPLISDFNNDNFNDFTYISAIAARMSNEVRRLFIYDNSKDELILIKNSEDYPNMLYNKQLDCIDAFLIHGGTSTIFLKIIGDSLNEFASVHNSDYRVIYKTDKAGNRTLIRKKKINDEGIWVRYKNYDPLEAYKEKN</sequence>
<dbReference type="RefSeq" id="WP_013444239.1">
    <property type="nucleotide sequence ID" value="NC_014734.1"/>
</dbReference>
<evidence type="ECO:0000313" key="1">
    <source>
        <dbReference type="EMBL" id="ADQ78870.1"/>
    </source>
</evidence>
<reference key="1">
    <citation type="submission" date="2010-11" db="EMBL/GenBank/DDBJ databases">
        <title>The complete genome of Paludibacter propionicigenes DSM 17365.</title>
        <authorList>
            <consortium name="US DOE Joint Genome Institute (JGI-PGF)"/>
            <person name="Lucas S."/>
            <person name="Copeland A."/>
            <person name="Lapidus A."/>
            <person name="Bruce D."/>
            <person name="Goodwin L."/>
            <person name="Pitluck S."/>
            <person name="Kyrpides N."/>
            <person name="Mavromatis K."/>
            <person name="Ivanova N."/>
            <person name="Munk A.C."/>
            <person name="Brettin T."/>
            <person name="Detter J.C."/>
            <person name="Han C."/>
            <person name="Tapia R."/>
            <person name="Land M."/>
            <person name="Hauser L."/>
            <person name="Markowitz V."/>
            <person name="Cheng J.-F."/>
            <person name="Hugenholtz P."/>
            <person name="Woyke T."/>
            <person name="Wu D."/>
            <person name="Gronow S."/>
            <person name="Wellnitz S."/>
            <person name="Brambilla E."/>
            <person name="Klenk H.-P."/>
            <person name="Eisen J.A."/>
        </authorList>
    </citation>
    <scope>NUCLEOTIDE SEQUENCE</scope>
    <source>
        <strain>WB4</strain>
    </source>
</reference>
<accession>E4T2C6</accession>
<reference evidence="1 2" key="2">
    <citation type="journal article" date="2011" name="Stand. Genomic Sci.">
        <title>Complete genome sequence of Paludibacter propionicigenes type strain (WB4).</title>
        <authorList>
            <person name="Gronow S."/>
            <person name="Munk C."/>
            <person name="Lapidus A."/>
            <person name="Nolan M."/>
            <person name="Lucas S."/>
            <person name="Hammon N."/>
            <person name="Deshpande S."/>
            <person name="Cheng J.F."/>
            <person name="Tapia R."/>
            <person name="Han C."/>
            <person name="Goodwin L."/>
            <person name="Pitluck S."/>
            <person name="Liolios K."/>
            <person name="Ivanova N."/>
            <person name="Mavromatis K."/>
            <person name="Mikhailova N."/>
            <person name="Pati A."/>
            <person name="Chen A."/>
            <person name="Palaniappan K."/>
            <person name="Land M."/>
            <person name="Hauser L."/>
            <person name="Chang Y.J."/>
            <person name="Jeffries C.D."/>
            <person name="Brambilla E."/>
            <person name="Rohde M."/>
            <person name="Goker M."/>
            <person name="Detter J.C."/>
            <person name="Woyke T."/>
            <person name="Bristow J."/>
            <person name="Eisen J.A."/>
            <person name="Markowitz V."/>
            <person name="Hugenholtz P."/>
            <person name="Kyrpides N.C."/>
            <person name="Klenk H.P."/>
        </authorList>
    </citation>
    <scope>NUCLEOTIDE SEQUENCE [LARGE SCALE GENOMIC DNA]</scope>
    <source>
        <strain evidence="2">DSM 17365 / JCM 13257 / WB4</strain>
    </source>
</reference>
<evidence type="ECO:0000313" key="2">
    <source>
        <dbReference type="Proteomes" id="UP000008718"/>
    </source>
</evidence>
<dbReference type="AlphaFoldDB" id="E4T2C6"/>
<dbReference type="KEGG" id="ppn:Palpr_0714"/>
<protein>
    <submittedName>
        <fullName evidence="1">Uncharacterized protein</fullName>
    </submittedName>
</protein>
<name>E4T2C6_PALPW</name>
<proteinExistence type="predicted"/>
<dbReference type="STRING" id="694427.Palpr_0714"/>
<organism evidence="1 2">
    <name type="scientific">Paludibacter propionicigenes (strain DSM 17365 / JCM 13257 / WB4)</name>
    <dbReference type="NCBI Taxonomy" id="694427"/>
    <lineage>
        <taxon>Bacteria</taxon>
        <taxon>Pseudomonadati</taxon>
        <taxon>Bacteroidota</taxon>
        <taxon>Bacteroidia</taxon>
        <taxon>Bacteroidales</taxon>
        <taxon>Paludibacteraceae</taxon>
        <taxon>Paludibacter</taxon>
    </lineage>
</organism>
<dbReference type="Proteomes" id="UP000008718">
    <property type="component" value="Chromosome"/>
</dbReference>
<dbReference type="HOGENOM" id="CLU_1123679_0_0_10"/>
<dbReference type="OrthoDB" id="789281at2"/>
<dbReference type="EMBL" id="CP002345">
    <property type="protein sequence ID" value="ADQ78870.1"/>
    <property type="molecule type" value="Genomic_DNA"/>
</dbReference>
<gene>
    <name evidence="1" type="ordered locus">Palpr_0714</name>
</gene>
<dbReference type="eggNOG" id="ENOG50333M2">
    <property type="taxonomic scope" value="Bacteria"/>
</dbReference>
<keyword evidence="2" id="KW-1185">Reference proteome</keyword>